<evidence type="ECO:0000313" key="2">
    <source>
        <dbReference type="Proteomes" id="UP001162501"/>
    </source>
</evidence>
<dbReference type="Proteomes" id="UP001162501">
    <property type="component" value="Chromosome 21"/>
</dbReference>
<protein>
    <submittedName>
        <fullName evidence="1">Uncharacterized protein</fullName>
    </submittedName>
</protein>
<sequence length="154" mass="17081">MLLPGKHLELLPCAAASNTGAPSTARGTKQRQLWGLQRINGDHLHRALRNVSGSREAISFEDMTIRSLYLLCLRPLTDGWAFAPSRADCPRWAPAGRVLCWDRASLEPPEDLSSGCPLRPPRRGVERAWEERPDPHPSLRIHPGVLQGDKGLIL</sequence>
<dbReference type="EMBL" id="OX596105">
    <property type="protein sequence ID" value="CAN0144093.1"/>
    <property type="molecule type" value="Genomic_DNA"/>
</dbReference>
<reference evidence="1" key="1">
    <citation type="submission" date="2023-05" db="EMBL/GenBank/DDBJ databases">
        <authorList>
            <consortium name="ELIXIR-Norway"/>
        </authorList>
    </citation>
    <scope>NUCLEOTIDE SEQUENCE</scope>
</reference>
<name>A0AC59Z139_RANTA</name>
<accession>A0AC59Z139</accession>
<organism evidence="1 2">
    <name type="scientific">Rangifer tarandus platyrhynchus</name>
    <name type="common">Svalbard reindeer</name>
    <dbReference type="NCBI Taxonomy" id="3082113"/>
    <lineage>
        <taxon>Eukaryota</taxon>
        <taxon>Metazoa</taxon>
        <taxon>Chordata</taxon>
        <taxon>Craniata</taxon>
        <taxon>Vertebrata</taxon>
        <taxon>Euteleostomi</taxon>
        <taxon>Mammalia</taxon>
        <taxon>Eutheria</taxon>
        <taxon>Laurasiatheria</taxon>
        <taxon>Artiodactyla</taxon>
        <taxon>Ruminantia</taxon>
        <taxon>Pecora</taxon>
        <taxon>Cervidae</taxon>
        <taxon>Odocoileinae</taxon>
        <taxon>Rangifer</taxon>
    </lineage>
</organism>
<gene>
    <name evidence="1" type="ORF">MRATA1EN22A_LOCUS12717</name>
</gene>
<reference evidence="1" key="2">
    <citation type="submission" date="2025-03" db="EMBL/GenBank/DDBJ databases">
        <authorList>
            <consortium name="ELIXIR-Norway"/>
            <consortium name="Elixir Norway"/>
        </authorList>
    </citation>
    <scope>NUCLEOTIDE SEQUENCE</scope>
</reference>
<evidence type="ECO:0000313" key="1">
    <source>
        <dbReference type="EMBL" id="CAN0144093.1"/>
    </source>
</evidence>
<proteinExistence type="predicted"/>